<dbReference type="PANTHER" id="PTHR43829">
    <property type="entry name" value="AQUAPORIN OR AQUAGLYCEROPORIN RELATED"/>
    <property type="match status" value="1"/>
</dbReference>
<reference evidence="10" key="1">
    <citation type="submission" date="2016-09" db="EMBL/GenBank/DDBJ databases">
        <authorList>
            <person name="Varghese N."/>
            <person name="Submissions S."/>
        </authorList>
    </citation>
    <scope>NUCLEOTIDE SEQUENCE [LARGE SCALE GENOMIC DNA]</scope>
    <source>
        <strain evidence="10">TNe-862</strain>
    </source>
</reference>
<dbReference type="GO" id="GO:0015254">
    <property type="term" value="F:glycerol channel activity"/>
    <property type="evidence" value="ECO:0007669"/>
    <property type="project" value="TreeGrafter"/>
</dbReference>
<dbReference type="Pfam" id="PF00230">
    <property type="entry name" value="MIP"/>
    <property type="match status" value="1"/>
</dbReference>
<feature type="transmembrane region" description="Helical" evidence="8">
    <location>
        <begin position="21"/>
        <end position="45"/>
    </location>
</feature>
<dbReference type="AlphaFoldDB" id="A0A1G6VCH3"/>
<dbReference type="STRING" id="416944.SAMN05421548_120107"/>
<dbReference type="Gene3D" id="1.20.1080.10">
    <property type="entry name" value="Glycerol uptake facilitator protein"/>
    <property type="match status" value="1"/>
</dbReference>
<dbReference type="PANTHER" id="PTHR43829:SF9">
    <property type="entry name" value="AQUAPORIN-9"/>
    <property type="match status" value="1"/>
</dbReference>
<feature type="transmembrane region" description="Helical" evidence="8">
    <location>
        <begin position="182"/>
        <end position="202"/>
    </location>
</feature>
<comment type="similarity">
    <text evidence="2 7">Belongs to the MIP/aquaporin (TC 1.A.8) family.</text>
</comment>
<evidence type="ECO:0000256" key="6">
    <source>
        <dbReference type="ARBA" id="ARBA00023136"/>
    </source>
</evidence>
<evidence type="ECO:0000256" key="3">
    <source>
        <dbReference type="ARBA" id="ARBA00022448"/>
    </source>
</evidence>
<evidence type="ECO:0000256" key="7">
    <source>
        <dbReference type="RuleBase" id="RU000477"/>
    </source>
</evidence>
<dbReference type="InterPro" id="IPR050363">
    <property type="entry name" value="MIP/Aquaporin"/>
</dbReference>
<dbReference type="PRINTS" id="PR00783">
    <property type="entry name" value="MINTRINSICP"/>
</dbReference>
<keyword evidence="6 8" id="KW-0472">Membrane</keyword>
<dbReference type="Proteomes" id="UP000198908">
    <property type="component" value="Unassembled WGS sequence"/>
</dbReference>
<proteinExistence type="inferred from homology"/>
<protein>
    <submittedName>
        <fullName evidence="9">Glycerol uptake facilitator protein</fullName>
    </submittedName>
</protein>
<feature type="transmembrane region" description="Helical" evidence="8">
    <location>
        <begin position="51"/>
        <end position="71"/>
    </location>
</feature>
<dbReference type="GO" id="GO:0005886">
    <property type="term" value="C:plasma membrane"/>
    <property type="evidence" value="ECO:0007669"/>
    <property type="project" value="TreeGrafter"/>
</dbReference>
<comment type="subcellular location">
    <subcellularLocation>
        <location evidence="1">Membrane</location>
        <topology evidence="1">Multi-pass membrane protein</topology>
    </subcellularLocation>
</comment>
<evidence type="ECO:0000256" key="2">
    <source>
        <dbReference type="ARBA" id="ARBA00006175"/>
    </source>
</evidence>
<organism evidence="9 10">
    <name type="scientific">Paraburkholderia lycopersici</name>
    <dbReference type="NCBI Taxonomy" id="416944"/>
    <lineage>
        <taxon>Bacteria</taxon>
        <taxon>Pseudomonadati</taxon>
        <taxon>Pseudomonadota</taxon>
        <taxon>Betaproteobacteria</taxon>
        <taxon>Burkholderiales</taxon>
        <taxon>Burkholderiaceae</taxon>
        <taxon>Paraburkholderia</taxon>
    </lineage>
</organism>
<feature type="transmembrane region" description="Helical" evidence="8">
    <location>
        <begin position="151"/>
        <end position="170"/>
    </location>
</feature>
<dbReference type="EMBL" id="FMYQ01000020">
    <property type="protein sequence ID" value="SDD50526.1"/>
    <property type="molecule type" value="Genomic_DNA"/>
</dbReference>
<dbReference type="InterPro" id="IPR023271">
    <property type="entry name" value="Aquaporin-like"/>
</dbReference>
<feature type="transmembrane region" description="Helical" evidence="8">
    <location>
        <begin position="102"/>
        <end position="121"/>
    </location>
</feature>
<evidence type="ECO:0000256" key="4">
    <source>
        <dbReference type="ARBA" id="ARBA00022692"/>
    </source>
</evidence>
<accession>A0A1G6VCH3</accession>
<sequence>MRLVRGCRAGRETQETIMSPYIAEFIGTAILVLLGNGAVANVLLAKTKGKGADLIVIVMGWAMAVFVAVYVTASFSGAHLNPIVTISLALAGKFAWAKVGGYIAAQMLGGMAGALLVWLAYRQHFANEIDPDLKLAVFCTAPAIRSIRHNVLTEAICTFVLILGVLYLAAPQVGLGALDALPVGLLVLGIGISLGGPTGYAMSPARDLSPRIVHALLPIPGKRDSDWRYAWIPVLGPLAGGAAAAGLYHYLHAMN</sequence>
<feature type="transmembrane region" description="Helical" evidence="8">
    <location>
        <begin position="229"/>
        <end position="251"/>
    </location>
</feature>
<evidence type="ECO:0000313" key="9">
    <source>
        <dbReference type="EMBL" id="SDD50526.1"/>
    </source>
</evidence>
<keyword evidence="4 7" id="KW-0812">Transmembrane</keyword>
<keyword evidence="3 7" id="KW-0813">Transport</keyword>
<name>A0A1G6VCH3_9BURK</name>
<dbReference type="NCBIfam" id="TIGR00861">
    <property type="entry name" value="MIP"/>
    <property type="match status" value="1"/>
</dbReference>
<gene>
    <name evidence="9" type="ORF">SAMN05421548_120107</name>
</gene>
<dbReference type="SUPFAM" id="SSF81338">
    <property type="entry name" value="Aquaporin-like"/>
    <property type="match status" value="1"/>
</dbReference>
<evidence type="ECO:0000256" key="5">
    <source>
        <dbReference type="ARBA" id="ARBA00022989"/>
    </source>
</evidence>
<dbReference type="InterPro" id="IPR000425">
    <property type="entry name" value="MIP"/>
</dbReference>
<evidence type="ECO:0000256" key="1">
    <source>
        <dbReference type="ARBA" id="ARBA00004141"/>
    </source>
</evidence>
<keyword evidence="10" id="KW-1185">Reference proteome</keyword>
<evidence type="ECO:0000313" key="10">
    <source>
        <dbReference type="Proteomes" id="UP000198908"/>
    </source>
</evidence>
<evidence type="ECO:0000256" key="8">
    <source>
        <dbReference type="SAM" id="Phobius"/>
    </source>
</evidence>
<keyword evidence="5 8" id="KW-1133">Transmembrane helix</keyword>